<reference evidence="2 5" key="3">
    <citation type="submission" date="2020-08" db="EMBL/GenBank/DDBJ databases">
        <title>Genomic Encyclopedia of Type Strains, Phase III (KMG-III): the genomes of soil and plant-associated and newly described type strains.</title>
        <authorList>
            <person name="Whitman W."/>
        </authorList>
    </citation>
    <scope>NUCLEOTIDE SEQUENCE [LARGE SCALE GENOMIC DNA]</scope>
    <source>
        <strain evidence="2 5">CECT 3259</strain>
    </source>
</reference>
<keyword evidence="1" id="KW-0812">Transmembrane</keyword>
<organism evidence="3 4">
    <name type="scientific">Streptomyces eurocidicus</name>
    <name type="common">Streptoverticillium eurocidicus</name>
    <dbReference type="NCBI Taxonomy" id="66423"/>
    <lineage>
        <taxon>Bacteria</taxon>
        <taxon>Bacillati</taxon>
        <taxon>Actinomycetota</taxon>
        <taxon>Actinomycetes</taxon>
        <taxon>Kitasatosporales</taxon>
        <taxon>Streptomycetaceae</taxon>
        <taxon>Streptomyces</taxon>
    </lineage>
</organism>
<dbReference type="AlphaFoldDB" id="A0A2N8NPJ8"/>
<dbReference type="RefSeq" id="WP_102921358.1">
    <property type="nucleotide sequence ID" value="NZ_JACHJF010000008.1"/>
</dbReference>
<dbReference type="OrthoDB" id="4338664at2"/>
<keyword evidence="4" id="KW-1185">Reference proteome</keyword>
<protein>
    <submittedName>
        <fullName evidence="3">Uncharacterized protein</fullName>
    </submittedName>
</protein>
<evidence type="ECO:0000313" key="2">
    <source>
        <dbReference type="EMBL" id="MBB5119564.1"/>
    </source>
</evidence>
<evidence type="ECO:0000313" key="5">
    <source>
        <dbReference type="Proteomes" id="UP000528608"/>
    </source>
</evidence>
<accession>A0A2N8NPJ8</accession>
<dbReference type="EMBL" id="LGUI01000011">
    <property type="protein sequence ID" value="PNE30699.1"/>
    <property type="molecule type" value="Genomic_DNA"/>
</dbReference>
<proteinExistence type="predicted"/>
<comment type="caution">
    <text evidence="3">The sequence shown here is derived from an EMBL/GenBank/DDBJ whole genome shotgun (WGS) entry which is preliminary data.</text>
</comment>
<evidence type="ECO:0000256" key="1">
    <source>
        <dbReference type="SAM" id="Phobius"/>
    </source>
</evidence>
<keyword evidence="1" id="KW-1133">Transmembrane helix</keyword>
<evidence type="ECO:0000313" key="3">
    <source>
        <dbReference type="EMBL" id="PNE30699.1"/>
    </source>
</evidence>
<keyword evidence="1" id="KW-0472">Membrane</keyword>
<feature type="transmembrane region" description="Helical" evidence="1">
    <location>
        <begin position="37"/>
        <end position="60"/>
    </location>
</feature>
<dbReference type="Proteomes" id="UP000235945">
    <property type="component" value="Unassembled WGS sequence"/>
</dbReference>
<gene>
    <name evidence="3" type="ORF">AF335_28355</name>
    <name evidence="2" type="ORF">FHS36_002997</name>
</gene>
<dbReference type="EMBL" id="JACHJF010000008">
    <property type="protein sequence ID" value="MBB5119564.1"/>
    <property type="molecule type" value="Genomic_DNA"/>
</dbReference>
<evidence type="ECO:0000313" key="4">
    <source>
        <dbReference type="Proteomes" id="UP000235945"/>
    </source>
</evidence>
<reference evidence="4" key="2">
    <citation type="submission" date="2015-07" db="EMBL/GenBank/DDBJ databases">
        <authorList>
            <person name="Graham D.E."/>
            <person name="Giannone R.J."/>
            <person name="Gulvik C.A."/>
            <person name="Hettich R.L."/>
            <person name="Klingeman D.M."/>
            <person name="Mahan K.M."/>
            <person name="Parry R.J."/>
            <person name="Spain J.C."/>
        </authorList>
    </citation>
    <scope>NUCLEOTIDE SEQUENCE [LARGE SCALE GENOMIC DNA]</scope>
    <source>
        <strain evidence="4">ATCC 27428</strain>
    </source>
</reference>
<sequence>MRRHDFEPGKLVVGLVLLGGCAAYLAAAHGSWHFPAYALLPVLAAGFCLAGLVSFLAFVVRRARARGADPDGPGGGAPSRGGTG</sequence>
<name>A0A2N8NPJ8_STREU</name>
<dbReference type="Proteomes" id="UP000528608">
    <property type="component" value="Unassembled WGS sequence"/>
</dbReference>
<dbReference type="PROSITE" id="PS51257">
    <property type="entry name" value="PROKAR_LIPOPROTEIN"/>
    <property type="match status" value="1"/>
</dbReference>
<reference evidence="3" key="1">
    <citation type="submission" date="2015-07" db="EMBL/GenBank/DDBJ databases">
        <authorList>
            <person name="Noorani M."/>
        </authorList>
    </citation>
    <scope>NUCLEOTIDE SEQUENCE [LARGE SCALE GENOMIC DNA]</scope>
    <source>
        <strain evidence="3">ATCC 27428</strain>
    </source>
</reference>